<accession>X0ZLE6</accession>
<gene>
    <name evidence="1" type="ORF">S01H1_75393</name>
</gene>
<comment type="caution">
    <text evidence="1">The sequence shown here is derived from an EMBL/GenBank/DDBJ whole genome shotgun (WGS) entry which is preliminary data.</text>
</comment>
<protein>
    <submittedName>
        <fullName evidence="1">Uncharacterized protein</fullName>
    </submittedName>
</protein>
<dbReference type="EMBL" id="BARS01050508">
    <property type="protein sequence ID" value="GAG49081.1"/>
    <property type="molecule type" value="Genomic_DNA"/>
</dbReference>
<sequence>MENVKEEAIILDINSSFKMSWSLMGGMDNLLIKYFKNQEFCLALTERTIFFKKWLLEKQSN</sequence>
<reference evidence="1" key="1">
    <citation type="journal article" date="2014" name="Front. Microbiol.">
        <title>High frequency of phylogenetically diverse reductive dehalogenase-homologous genes in deep subseafloor sedimentary metagenomes.</title>
        <authorList>
            <person name="Kawai M."/>
            <person name="Futagami T."/>
            <person name="Toyoda A."/>
            <person name="Takaki Y."/>
            <person name="Nishi S."/>
            <person name="Hori S."/>
            <person name="Arai W."/>
            <person name="Tsubouchi T."/>
            <person name="Morono Y."/>
            <person name="Uchiyama I."/>
            <person name="Ito T."/>
            <person name="Fujiyama A."/>
            <person name="Inagaki F."/>
            <person name="Takami H."/>
        </authorList>
    </citation>
    <scope>NUCLEOTIDE SEQUENCE</scope>
    <source>
        <strain evidence="1">Expedition CK06-06</strain>
    </source>
</reference>
<dbReference type="AlphaFoldDB" id="X0ZLE6"/>
<organism evidence="1">
    <name type="scientific">marine sediment metagenome</name>
    <dbReference type="NCBI Taxonomy" id="412755"/>
    <lineage>
        <taxon>unclassified sequences</taxon>
        <taxon>metagenomes</taxon>
        <taxon>ecological metagenomes</taxon>
    </lineage>
</organism>
<name>X0ZLE6_9ZZZZ</name>
<proteinExistence type="predicted"/>
<evidence type="ECO:0000313" key="1">
    <source>
        <dbReference type="EMBL" id="GAG49081.1"/>
    </source>
</evidence>